<accession>A0A1V2I864</accession>
<evidence type="ECO:0000259" key="3">
    <source>
        <dbReference type="PROSITE" id="PS51782"/>
    </source>
</evidence>
<dbReference type="RefSeq" id="WP_076818656.1">
    <property type="nucleotide sequence ID" value="NZ_MOMC01000040.1"/>
</dbReference>
<feature type="domain" description="LysM" evidence="3">
    <location>
        <begin position="133"/>
        <end position="177"/>
    </location>
</feature>
<dbReference type="PROSITE" id="PS51782">
    <property type="entry name" value="LYSM"/>
    <property type="match status" value="2"/>
</dbReference>
<evidence type="ECO:0000256" key="2">
    <source>
        <dbReference type="SAM" id="MobiDB-lite"/>
    </source>
</evidence>
<dbReference type="PROSITE" id="PS00922">
    <property type="entry name" value="TRANSGLYCOSYLASE"/>
    <property type="match status" value="1"/>
</dbReference>
<name>A0A1V2I864_9ACTN</name>
<dbReference type="InterPro" id="IPR000189">
    <property type="entry name" value="Transglyc_AS"/>
</dbReference>
<comment type="similarity">
    <text evidence="1">Belongs to the transglycosylase Slt family.</text>
</comment>
<dbReference type="GO" id="GO:0000270">
    <property type="term" value="P:peptidoglycan metabolic process"/>
    <property type="evidence" value="ECO:0007669"/>
    <property type="project" value="InterPro"/>
</dbReference>
<feature type="region of interest" description="Disordered" evidence="2">
    <location>
        <begin position="185"/>
        <end position="255"/>
    </location>
</feature>
<feature type="domain" description="LysM" evidence="3">
    <location>
        <begin position="52"/>
        <end position="95"/>
    </location>
</feature>
<sequence length="424" mass="42138">MPARRPTLLARATLSLPARVPRPSRAALRGAATLASALAVATAGGAAAGEWGPYEVSPGDSLWSLAARHGTTVERIRTMNGLPDDELRAGELLYLPGSHSGMAGMAGTAQSETAADCPPSSPIEACPPFRPPGGYVVQPGESLSVLAARAGTSVADLAARNGLGPDEGLRIGQILLVLPDPGQAGTPAAALSAGAPAPGAPGDGVTPSAATSSSTVTTDSTVTSSTSSTAVTTNSTVTSSSTVTTNSTASAGSAATTSSAVTAGSAALTNPAATPAGTGGGVLGGTEPVVSALGETQRAIRAEAAQQGVDPALALAVASVESGFDPTAVSQVGAVGVMQLMPRTARWIATVLDRPVDRSDPADNIAGGVAFLRFLLVETSGDVPTAVGSYYQGLDSVRRYGFFPDTQEYVGKVIARRAHFAEAP</sequence>
<dbReference type="GO" id="GO:0016020">
    <property type="term" value="C:membrane"/>
    <property type="evidence" value="ECO:0007669"/>
    <property type="project" value="InterPro"/>
</dbReference>
<proteinExistence type="inferred from homology"/>
<dbReference type="Gene3D" id="3.10.350.10">
    <property type="entry name" value="LysM domain"/>
    <property type="match status" value="2"/>
</dbReference>
<dbReference type="CDD" id="cd00118">
    <property type="entry name" value="LysM"/>
    <property type="match status" value="2"/>
</dbReference>
<dbReference type="OrthoDB" id="5244690at2"/>
<dbReference type="SMART" id="SM00257">
    <property type="entry name" value="LysM"/>
    <property type="match status" value="2"/>
</dbReference>
<feature type="compositionally biased region" description="Low complexity" evidence="2">
    <location>
        <begin position="208"/>
        <end position="255"/>
    </location>
</feature>
<dbReference type="Pfam" id="PF01476">
    <property type="entry name" value="LysM"/>
    <property type="match status" value="2"/>
</dbReference>
<dbReference type="SUPFAM" id="SSF54106">
    <property type="entry name" value="LysM domain"/>
    <property type="match status" value="2"/>
</dbReference>
<dbReference type="Gene3D" id="1.10.530.10">
    <property type="match status" value="1"/>
</dbReference>
<feature type="compositionally biased region" description="Low complexity" evidence="2">
    <location>
        <begin position="185"/>
        <end position="197"/>
    </location>
</feature>
<comment type="caution">
    <text evidence="4">The sequence shown here is derived from an EMBL/GenBank/DDBJ whole genome shotgun (WGS) entry which is preliminary data.</text>
</comment>
<dbReference type="PANTHER" id="PTHR37423:SF2">
    <property type="entry name" value="MEMBRANE-BOUND LYTIC MUREIN TRANSGLYCOSYLASE C"/>
    <property type="match status" value="1"/>
</dbReference>
<evidence type="ECO:0000313" key="5">
    <source>
        <dbReference type="Proteomes" id="UP000188929"/>
    </source>
</evidence>
<dbReference type="STRING" id="1834516.BL253_19710"/>
<keyword evidence="5" id="KW-1185">Reference proteome</keyword>
<dbReference type="InterPro" id="IPR008258">
    <property type="entry name" value="Transglycosylase_SLT_dom_1"/>
</dbReference>
<dbReference type="InterPro" id="IPR018392">
    <property type="entry name" value="LysM"/>
</dbReference>
<dbReference type="InterPro" id="IPR023346">
    <property type="entry name" value="Lysozyme-like_dom_sf"/>
</dbReference>
<dbReference type="AlphaFoldDB" id="A0A1V2I864"/>
<dbReference type="GO" id="GO:0008933">
    <property type="term" value="F:peptidoglycan lytic transglycosylase activity"/>
    <property type="evidence" value="ECO:0007669"/>
    <property type="project" value="InterPro"/>
</dbReference>
<dbReference type="PANTHER" id="PTHR37423">
    <property type="entry name" value="SOLUBLE LYTIC MUREIN TRANSGLYCOSYLASE-RELATED"/>
    <property type="match status" value="1"/>
</dbReference>
<dbReference type="InterPro" id="IPR036779">
    <property type="entry name" value="LysM_dom_sf"/>
</dbReference>
<organism evidence="4 5">
    <name type="scientific">Pseudofrankia asymbiotica</name>
    <dbReference type="NCBI Taxonomy" id="1834516"/>
    <lineage>
        <taxon>Bacteria</taxon>
        <taxon>Bacillati</taxon>
        <taxon>Actinomycetota</taxon>
        <taxon>Actinomycetes</taxon>
        <taxon>Frankiales</taxon>
        <taxon>Frankiaceae</taxon>
        <taxon>Pseudofrankia</taxon>
    </lineage>
</organism>
<dbReference type="EMBL" id="MOMC01000040">
    <property type="protein sequence ID" value="ONH28417.1"/>
    <property type="molecule type" value="Genomic_DNA"/>
</dbReference>
<evidence type="ECO:0000256" key="1">
    <source>
        <dbReference type="ARBA" id="ARBA00007734"/>
    </source>
</evidence>
<gene>
    <name evidence="4" type="ORF">BL253_19710</name>
</gene>
<dbReference type="Proteomes" id="UP000188929">
    <property type="component" value="Unassembled WGS sequence"/>
</dbReference>
<dbReference type="SUPFAM" id="SSF53955">
    <property type="entry name" value="Lysozyme-like"/>
    <property type="match status" value="1"/>
</dbReference>
<dbReference type="CDD" id="cd16896">
    <property type="entry name" value="LT_Slt70-like"/>
    <property type="match status" value="1"/>
</dbReference>
<evidence type="ECO:0000313" key="4">
    <source>
        <dbReference type="EMBL" id="ONH28417.1"/>
    </source>
</evidence>
<dbReference type="Pfam" id="PF01464">
    <property type="entry name" value="SLT"/>
    <property type="match status" value="1"/>
</dbReference>
<reference evidence="5" key="1">
    <citation type="submission" date="2016-10" db="EMBL/GenBank/DDBJ databases">
        <title>Frankia sp. NRRL B-16386 Genome sequencing.</title>
        <authorList>
            <person name="Ghodhbane-Gtari F."/>
            <person name="Swanson E."/>
            <person name="Gueddou A."/>
            <person name="Hezbri K."/>
            <person name="Ktari K."/>
            <person name="Nouioui I."/>
            <person name="Morris K."/>
            <person name="Simpson S."/>
            <person name="Abebe-Akele F."/>
            <person name="Thomas K."/>
            <person name="Gtari M."/>
            <person name="Tisa L.S."/>
        </authorList>
    </citation>
    <scope>NUCLEOTIDE SEQUENCE [LARGE SCALE GENOMIC DNA]</scope>
    <source>
        <strain evidence="5">NRRL B-16386</strain>
    </source>
</reference>
<protein>
    <recommendedName>
        <fullName evidence="3">LysM domain-containing protein</fullName>
    </recommendedName>
</protein>